<dbReference type="AlphaFoldDB" id="A0A9R1V708"/>
<organism evidence="3 4">
    <name type="scientific">Lactuca sativa</name>
    <name type="common">Garden lettuce</name>
    <dbReference type="NCBI Taxonomy" id="4236"/>
    <lineage>
        <taxon>Eukaryota</taxon>
        <taxon>Viridiplantae</taxon>
        <taxon>Streptophyta</taxon>
        <taxon>Embryophyta</taxon>
        <taxon>Tracheophyta</taxon>
        <taxon>Spermatophyta</taxon>
        <taxon>Magnoliopsida</taxon>
        <taxon>eudicotyledons</taxon>
        <taxon>Gunneridae</taxon>
        <taxon>Pentapetalae</taxon>
        <taxon>asterids</taxon>
        <taxon>campanulids</taxon>
        <taxon>Asterales</taxon>
        <taxon>Asteraceae</taxon>
        <taxon>Cichorioideae</taxon>
        <taxon>Cichorieae</taxon>
        <taxon>Lactucinae</taxon>
        <taxon>Lactuca</taxon>
    </lineage>
</organism>
<evidence type="ECO:0000256" key="1">
    <source>
        <dbReference type="SAM" id="Phobius"/>
    </source>
</evidence>
<accession>A0A9R1V708</accession>
<dbReference type="Pfam" id="PF13962">
    <property type="entry name" value="PGG"/>
    <property type="match status" value="1"/>
</dbReference>
<feature type="domain" description="PGG" evidence="2">
    <location>
        <begin position="184"/>
        <end position="290"/>
    </location>
</feature>
<name>A0A9R1V708_LACSA</name>
<evidence type="ECO:0000313" key="3">
    <source>
        <dbReference type="EMBL" id="KAJ0199647.1"/>
    </source>
</evidence>
<dbReference type="EMBL" id="NBSK02000006">
    <property type="protein sequence ID" value="KAJ0199647.1"/>
    <property type="molecule type" value="Genomic_DNA"/>
</dbReference>
<keyword evidence="4" id="KW-1185">Reference proteome</keyword>
<sequence length="349" mass="39683">MELLRIIWGHIMKLPKTKIDDMVRGSPDQITDDKYYSSSVLFVAAEMGNTAFVVELIRQYPEQVLALNDNKQSIFHVAVTHRYRGIYSLLHVLGSMKESIVDLEDENGNNMLHLVGILSKTTRSDYLLKDIPGPAAQLLTDLAWFQSVCGILPPSLREKKNKAGIRPRELFNENHKELVARGVEWTKKISSELMVVAALIATISFAACITFVGGYNQDTGKPVFTENKHLNSILLSNGVSFILASTSIFCFLSIISSHYTETALFRVLFIKLTFAMAFLAESIIFVIAAFSYNFILLFPKKYIQSQYLLTTLSYMVSFLFLYWLIGRQYWFLATIILDDKFLPPKQILF</sequence>
<dbReference type="Proteomes" id="UP000235145">
    <property type="component" value="Unassembled WGS sequence"/>
</dbReference>
<feature type="transmembrane region" description="Helical" evidence="1">
    <location>
        <begin position="193"/>
        <end position="213"/>
    </location>
</feature>
<protein>
    <recommendedName>
        <fullName evidence="2">PGG domain-containing protein</fullName>
    </recommendedName>
</protein>
<dbReference type="InterPro" id="IPR026961">
    <property type="entry name" value="PGG_dom"/>
</dbReference>
<keyword evidence="1" id="KW-0472">Membrane</keyword>
<keyword evidence="1" id="KW-1133">Transmembrane helix</keyword>
<evidence type="ECO:0000259" key="2">
    <source>
        <dbReference type="Pfam" id="PF13962"/>
    </source>
</evidence>
<dbReference type="Gene3D" id="1.25.40.20">
    <property type="entry name" value="Ankyrin repeat-containing domain"/>
    <property type="match status" value="1"/>
</dbReference>
<feature type="transmembrane region" description="Helical" evidence="1">
    <location>
        <begin position="267"/>
        <end position="295"/>
    </location>
</feature>
<dbReference type="SUPFAM" id="SSF48403">
    <property type="entry name" value="Ankyrin repeat"/>
    <property type="match status" value="1"/>
</dbReference>
<feature type="transmembrane region" description="Helical" evidence="1">
    <location>
        <begin position="233"/>
        <end position="255"/>
    </location>
</feature>
<dbReference type="GO" id="GO:0016020">
    <property type="term" value="C:membrane"/>
    <property type="evidence" value="ECO:0000318"/>
    <property type="project" value="GO_Central"/>
</dbReference>
<dbReference type="InterPro" id="IPR036770">
    <property type="entry name" value="Ankyrin_rpt-contain_sf"/>
</dbReference>
<reference evidence="3 4" key="1">
    <citation type="journal article" date="2017" name="Nat. Commun.">
        <title>Genome assembly with in vitro proximity ligation data and whole-genome triplication in lettuce.</title>
        <authorList>
            <person name="Reyes-Chin-Wo S."/>
            <person name="Wang Z."/>
            <person name="Yang X."/>
            <person name="Kozik A."/>
            <person name="Arikit S."/>
            <person name="Song C."/>
            <person name="Xia L."/>
            <person name="Froenicke L."/>
            <person name="Lavelle D.O."/>
            <person name="Truco M.J."/>
            <person name="Xia R."/>
            <person name="Zhu S."/>
            <person name="Xu C."/>
            <person name="Xu H."/>
            <person name="Xu X."/>
            <person name="Cox K."/>
            <person name="Korf I."/>
            <person name="Meyers B.C."/>
            <person name="Michelmore R.W."/>
        </authorList>
    </citation>
    <scope>NUCLEOTIDE SEQUENCE [LARGE SCALE GENOMIC DNA]</scope>
    <source>
        <strain evidence="4">cv. Salinas</strain>
        <tissue evidence="3">Seedlings</tissue>
    </source>
</reference>
<dbReference type="PANTHER" id="PTHR24177:SF383">
    <property type="entry name" value="ANKYRIN REPEAT-CONTAINING DOMAIN, PGG DOMAIN, ANKYRIN REPEAT-CONTAINING DOMAIN SUPERFAMILY"/>
    <property type="match status" value="1"/>
</dbReference>
<proteinExistence type="predicted"/>
<feature type="transmembrane region" description="Helical" evidence="1">
    <location>
        <begin position="307"/>
        <end position="325"/>
    </location>
</feature>
<comment type="caution">
    <text evidence="3">The sequence shown here is derived from an EMBL/GenBank/DDBJ whole genome shotgun (WGS) entry which is preliminary data.</text>
</comment>
<evidence type="ECO:0000313" key="4">
    <source>
        <dbReference type="Proteomes" id="UP000235145"/>
    </source>
</evidence>
<gene>
    <name evidence="3" type="ORF">LSAT_V11C600337290</name>
</gene>
<dbReference type="PANTHER" id="PTHR24177">
    <property type="entry name" value="CASKIN"/>
    <property type="match status" value="1"/>
</dbReference>
<keyword evidence="1" id="KW-0812">Transmembrane</keyword>